<comment type="cofactor">
    <cofactor evidence="1 5">
        <name>heme</name>
        <dbReference type="ChEBI" id="CHEBI:30413"/>
    </cofactor>
</comment>
<dbReference type="InterPro" id="IPR050121">
    <property type="entry name" value="Cytochrome_P450_monoxygenase"/>
</dbReference>
<dbReference type="PANTHER" id="PTHR24305:SF235">
    <property type="entry name" value="CYTOCHROME P450 MONOOXYGENASE APDB-RELATED"/>
    <property type="match status" value="1"/>
</dbReference>
<keyword evidence="4 5" id="KW-0408">Iron</keyword>
<gene>
    <name evidence="6" type="ORF">DL89DRAFT_265653</name>
</gene>
<evidence type="ECO:0000256" key="3">
    <source>
        <dbReference type="ARBA" id="ARBA00023002"/>
    </source>
</evidence>
<dbReference type="InterPro" id="IPR036396">
    <property type="entry name" value="Cyt_P450_sf"/>
</dbReference>
<dbReference type="GO" id="GO:0005506">
    <property type="term" value="F:iron ion binding"/>
    <property type="evidence" value="ECO:0007669"/>
    <property type="project" value="InterPro"/>
</dbReference>
<keyword evidence="2 5" id="KW-0479">Metal-binding</keyword>
<dbReference type="STRING" id="61395.A0A1Y1WF45"/>
<dbReference type="InterPro" id="IPR001128">
    <property type="entry name" value="Cyt_P450"/>
</dbReference>
<dbReference type="SUPFAM" id="SSF48264">
    <property type="entry name" value="Cytochrome P450"/>
    <property type="match status" value="1"/>
</dbReference>
<evidence type="ECO:0000313" key="6">
    <source>
        <dbReference type="EMBL" id="ORX71948.1"/>
    </source>
</evidence>
<dbReference type="OrthoDB" id="2789670at2759"/>
<dbReference type="AlphaFoldDB" id="A0A1Y1WF45"/>
<dbReference type="RefSeq" id="XP_040745372.1">
    <property type="nucleotide sequence ID" value="XM_040886761.1"/>
</dbReference>
<dbReference type="PRINTS" id="PR00463">
    <property type="entry name" value="EP450I"/>
</dbReference>
<keyword evidence="5" id="KW-0349">Heme</keyword>
<dbReference type="InterPro" id="IPR002401">
    <property type="entry name" value="Cyt_P450_E_grp-I"/>
</dbReference>
<feature type="binding site" description="axial binding residue" evidence="5">
    <location>
        <position position="347"/>
    </location>
    <ligand>
        <name>heme</name>
        <dbReference type="ChEBI" id="CHEBI:30413"/>
    </ligand>
    <ligandPart>
        <name>Fe</name>
        <dbReference type="ChEBI" id="CHEBI:18248"/>
    </ligandPart>
</feature>
<accession>A0A1Y1WF45</accession>
<dbReference type="GO" id="GO:0044550">
    <property type="term" value="P:secondary metabolite biosynthetic process"/>
    <property type="evidence" value="ECO:0007669"/>
    <property type="project" value="UniProtKB-ARBA"/>
</dbReference>
<proteinExistence type="predicted"/>
<organism evidence="6 7">
    <name type="scientific">Linderina pennispora</name>
    <dbReference type="NCBI Taxonomy" id="61395"/>
    <lineage>
        <taxon>Eukaryota</taxon>
        <taxon>Fungi</taxon>
        <taxon>Fungi incertae sedis</taxon>
        <taxon>Zoopagomycota</taxon>
        <taxon>Kickxellomycotina</taxon>
        <taxon>Kickxellomycetes</taxon>
        <taxon>Kickxellales</taxon>
        <taxon>Kickxellaceae</taxon>
        <taxon>Linderina</taxon>
    </lineage>
</organism>
<dbReference type="Pfam" id="PF00067">
    <property type="entry name" value="p450"/>
    <property type="match status" value="1"/>
</dbReference>
<feature type="non-terminal residue" evidence="6">
    <location>
        <position position="1"/>
    </location>
</feature>
<reference evidence="6 7" key="1">
    <citation type="submission" date="2016-07" db="EMBL/GenBank/DDBJ databases">
        <title>Pervasive Adenine N6-methylation of Active Genes in Fungi.</title>
        <authorList>
            <consortium name="DOE Joint Genome Institute"/>
            <person name="Mondo S.J."/>
            <person name="Dannebaum R.O."/>
            <person name="Kuo R.C."/>
            <person name="Labutti K."/>
            <person name="Haridas S."/>
            <person name="Kuo A."/>
            <person name="Salamov A."/>
            <person name="Ahrendt S.R."/>
            <person name="Lipzen A."/>
            <person name="Sullivan W."/>
            <person name="Andreopoulos W.B."/>
            <person name="Clum A."/>
            <person name="Lindquist E."/>
            <person name="Daum C."/>
            <person name="Ramamoorthy G.K."/>
            <person name="Gryganskyi A."/>
            <person name="Culley D."/>
            <person name="Magnuson J.K."/>
            <person name="James T.Y."/>
            <person name="O'Malley M.A."/>
            <person name="Stajich J.E."/>
            <person name="Spatafora J.W."/>
            <person name="Visel A."/>
            <person name="Grigoriev I.V."/>
        </authorList>
    </citation>
    <scope>NUCLEOTIDE SEQUENCE [LARGE SCALE GENOMIC DNA]</scope>
    <source>
        <strain evidence="6 7">ATCC 12442</strain>
    </source>
</reference>
<name>A0A1Y1WF45_9FUNG</name>
<evidence type="ECO:0000256" key="4">
    <source>
        <dbReference type="ARBA" id="ARBA00023004"/>
    </source>
</evidence>
<dbReference type="GO" id="GO:0004497">
    <property type="term" value="F:monooxygenase activity"/>
    <property type="evidence" value="ECO:0007669"/>
    <property type="project" value="InterPro"/>
</dbReference>
<dbReference type="PRINTS" id="PR00385">
    <property type="entry name" value="P450"/>
</dbReference>
<dbReference type="PANTHER" id="PTHR24305">
    <property type="entry name" value="CYTOCHROME P450"/>
    <property type="match status" value="1"/>
</dbReference>
<keyword evidence="7" id="KW-1185">Reference proteome</keyword>
<keyword evidence="3" id="KW-0560">Oxidoreductase</keyword>
<dbReference type="GO" id="GO:0020037">
    <property type="term" value="F:heme binding"/>
    <property type="evidence" value="ECO:0007669"/>
    <property type="project" value="InterPro"/>
</dbReference>
<comment type="caution">
    <text evidence="6">The sequence shown here is derived from an EMBL/GenBank/DDBJ whole genome shotgun (WGS) entry which is preliminary data.</text>
</comment>
<evidence type="ECO:0000256" key="2">
    <source>
        <dbReference type="ARBA" id="ARBA00022723"/>
    </source>
</evidence>
<evidence type="ECO:0000256" key="1">
    <source>
        <dbReference type="ARBA" id="ARBA00001971"/>
    </source>
</evidence>
<dbReference type="GeneID" id="63803409"/>
<evidence type="ECO:0000313" key="7">
    <source>
        <dbReference type="Proteomes" id="UP000193922"/>
    </source>
</evidence>
<dbReference type="EMBL" id="MCFD01000003">
    <property type="protein sequence ID" value="ORX71948.1"/>
    <property type="molecule type" value="Genomic_DNA"/>
</dbReference>
<evidence type="ECO:0000256" key="5">
    <source>
        <dbReference type="PIRSR" id="PIRSR602401-1"/>
    </source>
</evidence>
<dbReference type="Gene3D" id="1.10.630.10">
    <property type="entry name" value="Cytochrome P450"/>
    <property type="match status" value="2"/>
</dbReference>
<dbReference type="GO" id="GO:0016705">
    <property type="term" value="F:oxidoreductase activity, acting on paired donors, with incorporation or reduction of molecular oxygen"/>
    <property type="evidence" value="ECO:0007669"/>
    <property type="project" value="InterPro"/>
</dbReference>
<dbReference type="Proteomes" id="UP000193922">
    <property type="component" value="Unassembled WGS sequence"/>
</dbReference>
<protein>
    <submittedName>
        <fullName evidence="6">Cytochrome P450</fullName>
    </submittedName>
</protein>
<sequence>HLQCFFFNLVLWESILMYFNWSITVRLVAIIAGGYASYKIVHALFFSPLRHIPWLIPGPWGKWTKRSTRMYGDIYVIGPNAVSISDPSDFYIGFDTFGVENTVSARNPKVASMLKRQLGPYFNPAYISKMEHDILRYGILGLKSKWDSELAQSLSGSIEINYNRDFTLATLDSISALVFGTEPRGLKDNDVTGRRLVHGIHGAMPLFKFFPILNPKTPMDERQIHASSIEMMLAGTGTTSNALQWATHLLMLHPEIRARAVDEVRSNFAAGHVITYADVRKSLPFVEACIYEALRLCPGHFIPEGTEICVSYSAHGNEPFKYDPTRFLDNDKSRSNFLTFSSGVRICSGRHLAWAEVSTILANMLKDYDLSLPNDYTHLGPSVLDDSGYPKLMESVIYAVTTPAHPQRDCRLVLTKPM</sequence>